<gene>
    <name evidence="3" type="ORF">LrDSM24759_01120</name>
</gene>
<dbReference type="PANTHER" id="PTHR30487">
    <property type="entry name" value="TYPE 4 PREPILIN-LIKE PROTEINS LEADER PEPTIDE-PROCESSING ENZYME"/>
    <property type="match status" value="1"/>
</dbReference>
<dbReference type="AlphaFoldDB" id="A0A2Z6T7L4"/>
<evidence type="ECO:0000313" key="4">
    <source>
        <dbReference type="Proteomes" id="UP000257317"/>
    </source>
</evidence>
<dbReference type="GO" id="GO:0004190">
    <property type="term" value="F:aspartic-type endopeptidase activity"/>
    <property type="evidence" value="ECO:0007669"/>
    <property type="project" value="TreeGrafter"/>
</dbReference>
<dbReference type="OrthoDB" id="9789291at2"/>
<evidence type="ECO:0000313" key="3">
    <source>
        <dbReference type="EMBL" id="GBG04198.1"/>
    </source>
</evidence>
<keyword evidence="1" id="KW-1133">Transmembrane helix</keyword>
<evidence type="ECO:0000259" key="2">
    <source>
        <dbReference type="Pfam" id="PF06750"/>
    </source>
</evidence>
<feature type="domain" description="Prepilin peptidase A24 N-terminal" evidence="2">
    <location>
        <begin position="9"/>
        <end position="87"/>
    </location>
</feature>
<feature type="transmembrane region" description="Helical" evidence="1">
    <location>
        <begin position="68"/>
        <end position="88"/>
    </location>
</feature>
<keyword evidence="1" id="KW-0812">Transmembrane</keyword>
<dbReference type="RefSeq" id="WP_117117415.1">
    <property type="nucleotide sequence ID" value="NZ_BFBY01000001.1"/>
</dbReference>
<protein>
    <submittedName>
        <fullName evidence="3">Prepilin peptidase</fullName>
    </submittedName>
</protein>
<keyword evidence="1" id="KW-0472">Membrane</keyword>
<reference evidence="4" key="1">
    <citation type="submission" date="2018-03" db="EMBL/GenBank/DDBJ databases">
        <title>New taxa in the Lactobacillus gasseri group.</title>
        <authorList>
            <person name="Tanizawa Y."/>
            <person name="Tohno M."/>
            <person name="Endo A."/>
            <person name="Arita M."/>
        </authorList>
    </citation>
    <scope>NUCLEOTIDE SEQUENCE [LARGE SCALE GENOMIC DNA]</scope>
    <source>
        <strain evidence="4">DSM 24759</strain>
    </source>
</reference>
<dbReference type="GO" id="GO:0006465">
    <property type="term" value="P:signal peptide processing"/>
    <property type="evidence" value="ECO:0007669"/>
    <property type="project" value="TreeGrafter"/>
</dbReference>
<feature type="transmembrane region" description="Helical" evidence="1">
    <location>
        <begin position="100"/>
        <end position="124"/>
    </location>
</feature>
<dbReference type="Proteomes" id="UP000257317">
    <property type="component" value="Unassembled WGS sequence"/>
</dbReference>
<dbReference type="Pfam" id="PF06750">
    <property type="entry name" value="A24_N_bact"/>
    <property type="match status" value="1"/>
</dbReference>
<name>A0A2Z6T7L4_9LACO</name>
<comment type="caution">
    <text evidence="3">The sequence shown here is derived from an EMBL/GenBank/DDBJ whole genome shotgun (WGS) entry which is preliminary data.</text>
</comment>
<feature type="transmembrane region" description="Helical" evidence="1">
    <location>
        <begin position="136"/>
        <end position="157"/>
    </location>
</feature>
<keyword evidence="4" id="KW-1185">Reference proteome</keyword>
<feature type="transmembrane region" description="Helical" evidence="1">
    <location>
        <begin position="169"/>
        <end position="200"/>
    </location>
</feature>
<evidence type="ECO:0000256" key="1">
    <source>
        <dbReference type="SAM" id="Phobius"/>
    </source>
</evidence>
<dbReference type="PANTHER" id="PTHR30487:SF0">
    <property type="entry name" value="PREPILIN LEADER PEPTIDASE_N-METHYLTRANSFERASE-RELATED"/>
    <property type="match status" value="1"/>
</dbReference>
<dbReference type="InterPro" id="IPR050882">
    <property type="entry name" value="Prepilin_peptidase/N-MTase"/>
</dbReference>
<proteinExistence type="predicted"/>
<dbReference type="InterPro" id="IPR010627">
    <property type="entry name" value="Prepilin_pept_A24_N"/>
</dbReference>
<dbReference type="EMBL" id="BFBY01000001">
    <property type="protein sequence ID" value="GBG04198.1"/>
    <property type="molecule type" value="Genomic_DNA"/>
</dbReference>
<sequence length="221" mass="25753">MMIFFNFFMGTILGSHALVVVERNYNKSFVNSFSRCDTCHYPLTLLDQIPIFSYLLKRGKCSHCKEPISPFIFFIELLSGLYFSKIFLFSQTGFSSGTFLFFFLVCALFDYYFLEFETILLLVPFTISLTASESSIHFYSAANWLLLLILVLLMFYMNLKGKFGTGDTLFFILISLYKGQIFGLHTLLLSSILFLIFYFFNRQKDPLPFLPFMLTSYVLLY</sequence>
<dbReference type="GO" id="GO:0005886">
    <property type="term" value="C:plasma membrane"/>
    <property type="evidence" value="ECO:0007669"/>
    <property type="project" value="TreeGrafter"/>
</dbReference>
<accession>A0A2Z6T7L4</accession>
<organism evidence="3 4">
    <name type="scientific">Lactobacillus rodentium</name>
    <dbReference type="NCBI Taxonomy" id="947835"/>
    <lineage>
        <taxon>Bacteria</taxon>
        <taxon>Bacillati</taxon>
        <taxon>Bacillota</taxon>
        <taxon>Bacilli</taxon>
        <taxon>Lactobacillales</taxon>
        <taxon>Lactobacillaceae</taxon>
        <taxon>Lactobacillus</taxon>
    </lineage>
</organism>